<dbReference type="GO" id="GO:0005737">
    <property type="term" value="C:cytoplasm"/>
    <property type="evidence" value="ECO:0007669"/>
    <property type="project" value="UniProtKB-SubCell"/>
</dbReference>
<keyword evidence="4 8" id="KW-0863">Zinc-finger</keyword>
<keyword evidence="2" id="KW-0963">Cytoplasm</keyword>
<dbReference type="GeneID" id="113398008"/>
<dbReference type="GO" id="GO:0008270">
    <property type="term" value="F:zinc ion binding"/>
    <property type="evidence" value="ECO:0007669"/>
    <property type="project" value="UniProtKB-KW"/>
</dbReference>
<dbReference type="Pfam" id="PF05741">
    <property type="entry name" value="zf-nanos"/>
    <property type="match status" value="1"/>
</dbReference>
<dbReference type="OMA" id="RINGNEP"/>
<keyword evidence="7 8" id="KW-0694">RNA-binding</keyword>
<evidence type="ECO:0000256" key="5">
    <source>
        <dbReference type="ARBA" id="ARBA00022833"/>
    </source>
</evidence>
<comment type="subcellular location">
    <subcellularLocation>
        <location evidence="1">Cytoplasm</location>
    </subcellularLocation>
</comment>
<dbReference type="Proteomes" id="UP001652626">
    <property type="component" value="Chromosome 13"/>
</dbReference>
<dbReference type="InterPro" id="IPR038129">
    <property type="entry name" value="Nanos_sf"/>
</dbReference>
<evidence type="ECO:0000256" key="6">
    <source>
        <dbReference type="ARBA" id="ARBA00022845"/>
    </source>
</evidence>
<name>A0A8B8I862_VANTA</name>
<dbReference type="PANTHER" id="PTHR12887">
    <property type="entry name" value="NANOS PROTEIN"/>
    <property type="match status" value="1"/>
</dbReference>
<evidence type="ECO:0000313" key="11">
    <source>
        <dbReference type="RefSeq" id="XP_026492351.2"/>
    </source>
</evidence>
<organism evidence="10 11">
    <name type="scientific">Vanessa tameamea</name>
    <name type="common">Kamehameha butterfly</name>
    <dbReference type="NCBI Taxonomy" id="334116"/>
    <lineage>
        <taxon>Eukaryota</taxon>
        <taxon>Metazoa</taxon>
        <taxon>Ecdysozoa</taxon>
        <taxon>Arthropoda</taxon>
        <taxon>Hexapoda</taxon>
        <taxon>Insecta</taxon>
        <taxon>Pterygota</taxon>
        <taxon>Neoptera</taxon>
        <taxon>Endopterygota</taxon>
        <taxon>Lepidoptera</taxon>
        <taxon>Glossata</taxon>
        <taxon>Ditrysia</taxon>
        <taxon>Papilionoidea</taxon>
        <taxon>Nymphalidae</taxon>
        <taxon>Nymphalinae</taxon>
        <taxon>Vanessa</taxon>
    </lineage>
</organism>
<evidence type="ECO:0000256" key="7">
    <source>
        <dbReference type="ARBA" id="ARBA00022884"/>
    </source>
</evidence>
<dbReference type="PROSITE" id="PS51522">
    <property type="entry name" value="ZF_NANOS"/>
    <property type="match status" value="1"/>
</dbReference>
<accession>A0A8B8I862</accession>
<dbReference type="Gene3D" id="4.10.60.30">
    <property type="entry name" value="Nanos, RNA-binding domain"/>
    <property type="match status" value="1"/>
</dbReference>
<evidence type="ECO:0000256" key="2">
    <source>
        <dbReference type="ARBA" id="ARBA00022490"/>
    </source>
</evidence>
<reference evidence="11" key="1">
    <citation type="submission" date="2025-08" db="UniProtKB">
        <authorList>
            <consortium name="RefSeq"/>
        </authorList>
    </citation>
    <scope>IDENTIFICATION</scope>
    <source>
        <tissue evidence="11">Whole body</tissue>
    </source>
</reference>
<keyword evidence="5" id="KW-0862">Zinc</keyword>
<dbReference type="RefSeq" id="XP_026492351.2">
    <property type="nucleotide sequence ID" value="XM_026636566.2"/>
</dbReference>
<evidence type="ECO:0000256" key="1">
    <source>
        <dbReference type="ARBA" id="ARBA00004496"/>
    </source>
</evidence>
<dbReference type="OrthoDB" id="10010129at2759"/>
<keyword evidence="10" id="KW-1185">Reference proteome</keyword>
<keyword evidence="6 8" id="KW-0810">Translation regulation</keyword>
<feature type="domain" description="Nanos-type" evidence="9">
    <location>
        <begin position="201"/>
        <end position="255"/>
    </location>
</feature>
<keyword evidence="3" id="KW-0479">Metal-binding</keyword>
<evidence type="ECO:0000256" key="3">
    <source>
        <dbReference type="ARBA" id="ARBA00022723"/>
    </source>
</evidence>
<dbReference type="GO" id="GO:0003723">
    <property type="term" value="F:RNA binding"/>
    <property type="evidence" value="ECO:0007669"/>
    <property type="project" value="UniProtKB-UniRule"/>
</dbReference>
<proteinExistence type="inferred from homology"/>
<dbReference type="InterPro" id="IPR008705">
    <property type="entry name" value="Nanos/Xcar2"/>
</dbReference>
<dbReference type="GO" id="GO:0006417">
    <property type="term" value="P:regulation of translation"/>
    <property type="evidence" value="ECO:0007669"/>
    <property type="project" value="UniProtKB-UniRule"/>
</dbReference>
<comment type="similarity">
    <text evidence="8">Belongs to the nanos family.</text>
</comment>
<protein>
    <submittedName>
        <fullName evidence="11">Uncharacterized protein LOC113398008 isoform X1</fullName>
    </submittedName>
</protein>
<gene>
    <name evidence="11" type="primary">LOC113398008</name>
</gene>
<evidence type="ECO:0000256" key="4">
    <source>
        <dbReference type="ARBA" id="ARBA00022771"/>
    </source>
</evidence>
<evidence type="ECO:0000256" key="8">
    <source>
        <dbReference type="PROSITE-ProRule" id="PRU00855"/>
    </source>
</evidence>
<dbReference type="InterPro" id="IPR024161">
    <property type="entry name" value="Znf_nanos-typ"/>
</dbReference>
<sequence length="318" mass="34735">MDSLKFNYNMDEGKPIFTTACDSQATTTTQESFAPSDNRGSINCQDSGFSPLAAPFQSRVGNELLSLITQQEPRAADTAPSAAEIDDVLMNLRLNGSDLLFDDVDHNPQNYYMGGRADPVANSHPNIWSEGSGPTARNGEMIDTFDFLIKSLSSANNYVSMLTREQLSVLRSIRPSLLYEFLQEVAKVRSDKRMRRALPNECAFCKNNGENEESYSSHALKDWRGRVLCPVLRAFRCPRCGATGDRAHTIKYCPENSETGLERSGSLLSRRRMASSGSLVIGANTRVSGCGAPTTPAPSPSPAASLNHSSLWSSFGMN</sequence>
<evidence type="ECO:0000313" key="10">
    <source>
        <dbReference type="Proteomes" id="UP001652626"/>
    </source>
</evidence>
<evidence type="ECO:0000259" key="9">
    <source>
        <dbReference type="PROSITE" id="PS51522"/>
    </source>
</evidence>
<dbReference type="AlphaFoldDB" id="A0A8B8I862"/>